<proteinExistence type="predicted"/>
<dbReference type="OrthoDB" id="2990059at2"/>
<organism evidence="1 2">
    <name type="scientific">Aneurinibacillus soli</name>
    <dbReference type="NCBI Taxonomy" id="1500254"/>
    <lineage>
        <taxon>Bacteria</taxon>
        <taxon>Bacillati</taxon>
        <taxon>Bacillota</taxon>
        <taxon>Bacilli</taxon>
        <taxon>Bacillales</taxon>
        <taxon>Paenibacillaceae</taxon>
        <taxon>Aneurinibacillus group</taxon>
        <taxon>Aneurinibacillus</taxon>
    </lineage>
</organism>
<evidence type="ECO:0000313" key="2">
    <source>
        <dbReference type="Proteomes" id="UP000217696"/>
    </source>
</evidence>
<dbReference type="AlphaFoldDB" id="A0A0U5B109"/>
<dbReference type="KEGG" id="asoc:CB4_03890"/>
<dbReference type="RefSeq" id="WP_096467311.1">
    <property type="nucleotide sequence ID" value="NZ_AP017312.1"/>
</dbReference>
<evidence type="ECO:0000313" key="1">
    <source>
        <dbReference type="EMBL" id="BAU29653.1"/>
    </source>
</evidence>
<accession>A0A0U5B109</accession>
<keyword evidence="2" id="KW-1185">Reference proteome</keyword>
<gene>
    <name evidence="1" type="ORF">CB4_03890</name>
</gene>
<protein>
    <submittedName>
        <fullName evidence="1">Uncharacterized protein</fullName>
    </submittedName>
</protein>
<reference evidence="1 2" key="1">
    <citation type="submission" date="2015-12" db="EMBL/GenBank/DDBJ databases">
        <title>Genome sequence of Aneurinibacillus soli.</title>
        <authorList>
            <person name="Lee J.S."/>
            <person name="Lee K.C."/>
            <person name="Kim K.K."/>
            <person name="Lee B.W."/>
        </authorList>
    </citation>
    <scope>NUCLEOTIDE SEQUENCE [LARGE SCALE GENOMIC DNA]</scope>
    <source>
        <strain evidence="1 2">CB4</strain>
    </source>
</reference>
<name>A0A0U5B109_9BACL</name>
<dbReference type="Proteomes" id="UP000217696">
    <property type="component" value="Chromosome"/>
</dbReference>
<sequence>MEAKRLRQLRRKELIILNMFSIFVILLSTTLPMISIKYFQVGFGTFIMLDSLLKLLPYPYASLGIFFCFFPSQRELHDYELNRFGLEWRRISKNGLIMSCLTGALLIGVGLMQKPSAQNFGEFEMPWGFFILLLFITLPMLNWFSIRHTKKIDQFTREEGLAYLQRQNQPLWKTILLGLLLALFGFWAILFYILHTL</sequence>
<dbReference type="EMBL" id="AP017312">
    <property type="protein sequence ID" value="BAU29653.1"/>
    <property type="molecule type" value="Genomic_DNA"/>
</dbReference>